<dbReference type="EMBL" id="QSKW01000062">
    <property type="protein sequence ID" value="RHE89670.1"/>
    <property type="molecule type" value="Genomic_DNA"/>
</dbReference>
<dbReference type="Gene3D" id="2.180.10.10">
    <property type="entry name" value="RHS repeat-associated core"/>
    <property type="match status" value="1"/>
</dbReference>
<dbReference type="EMBL" id="QSFX01000038">
    <property type="protein sequence ID" value="RHA83753.1"/>
    <property type="molecule type" value="Genomic_DNA"/>
</dbReference>
<proteinExistence type="predicted"/>
<dbReference type="Proteomes" id="UP000283492">
    <property type="component" value="Unassembled WGS sequence"/>
</dbReference>
<evidence type="ECO:0000313" key="2">
    <source>
        <dbReference type="EMBL" id="RHA83753.1"/>
    </source>
</evidence>
<evidence type="ECO:0008006" key="6">
    <source>
        <dbReference type="Google" id="ProtNLM"/>
    </source>
</evidence>
<organism evidence="2 4">
    <name type="scientific">Roseburia inulinivorans</name>
    <dbReference type="NCBI Taxonomy" id="360807"/>
    <lineage>
        <taxon>Bacteria</taxon>
        <taxon>Bacillati</taxon>
        <taxon>Bacillota</taxon>
        <taxon>Clostridia</taxon>
        <taxon>Lachnospirales</taxon>
        <taxon>Lachnospiraceae</taxon>
        <taxon>Roseburia</taxon>
    </lineage>
</organism>
<sequence>MRARFYNPVLGRFVQENGYRGDGLNLYAYCKNNPVVYYDPSGYKDKRQTPCKEETSVGESGAGESGRTTIPSQQQMQELVIIIME</sequence>
<accession>A0A413TFD5</accession>
<dbReference type="RefSeq" id="WP_118583351.1">
    <property type="nucleotide sequence ID" value="NZ_CABJFX010000038.1"/>
</dbReference>
<dbReference type="Proteomes" id="UP000286271">
    <property type="component" value="Unassembled WGS sequence"/>
</dbReference>
<dbReference type="NCBIfam" id="TIGR03696">
    <property type="entry name" value="Rhs_assc_core"/>
    <property type="match status" value="1"/>
</dbReference>
<gene>
    <name evidence="3" type="ORF">DW707_18135</name>
    <name evidence="2" type="ORF">DW914_16040</name>
</gene>
<feature type="region of interest" description="Disordered" evidence="1">
    <location>
        <begin position="41"/>
        <end position="71"/>
    </location>
</feature>
<evidence type="ECO:0000313" key="5">
    <source>
        <dbReference type="Proteomes" id="UP000286271"/>
    </source>
</evidence>
<dbReference type="AlphaFoldDB" id="A0A413TFD5"/>
<feature type="compositionally biased region" description="Basic and acidic residues" evidence="1">
    <location>
        <begin position="42"/>
        <end position="55"/>
    </location>
</feature>
<evidence type="ECO:0000313" key="3">
    <source>
        <dbReference type="EMBL" id="RHE89670.1"/>
    </source>
</evidence>
<dbReference type="InterPro" id="IPR022385">
    <property type="entry name" value="Rhs_assc_core"/>
</dbReference>
<evidence type="ECO:0000256" key="1">
    <source>
        <dbReference type="SAM" id="MobiDB-lite"/>
    </source>
</evidence>
<name>A0A413TFD5_9FIRM</name>
<evidence type="ECO:0000313" key="4">
    <source>
        <dbReference type="Proteomes" id="UP000283492"/>
    </source>
</evidence>
<comment type="caution">
    <text evidence="2">The sequence shown here is derived from an EMBL/GenBank/DDBJ whole genome shotgun (WGS) entry which is preliminary data.</text>
</comment>
<reference evidence="4 5" key="1">
    <citation type="submission" date="2018-08" db="EMBL/GenBank/DDBJ databases">
        <title>A genome reference for cultivated species of the human gut microbiota.</title>
        <authorList>
            <person name="Zou Y."/>
            <person name="Xue W."/>
            <person name="Luo G."/>
        </authorList>
    </citation>
    <scope>NUCLEOTIDE SEQUENCE [LARGE SCALE GENOMIC DNA]</scope>
    <source>
        <strain evidence="3 5">AM27-11</strain>
        <strain evidence="2 4">AM42-1AC</strain>
    </source>
</reference>
<protein>
    <recommendedName>
        <fullName evidence="6">RHS repeat-associated core domain-containing protein</fullName>
    </recommendedName>
</protein>